<dbReference type="InterPro" id="IPR001226">
    <property type="entry name" value="Flavodoxin_CS"/>
</dbReference>
<evidence type="ECO:0000256" key="1">
    <source>
        <dbReference type="ARBA" id="ARBA00022448"/>
    </source>
</evidence>
<protein>
    <submittedName>
        <fullName evidence="4">Flavin oxidoreductase</fullName>
    </submittedName>
</protein>
<dbReference type="InterPro" id="IPR045761">
    <property type="entry name" value="ODP_dom"/>
</dbReference>
<dbReference type="PANTHER" id="PTHR32145:SF31">
    <property type="entry name" value="FLAVIN REDUCTASE-LIKE FMN-BINDING PROTEIN"/>
    <property type="match status" value="1"/>
</dbReference>
<dbReference type="SMART" id="SM00903">
    <property type="entry name" value="Flavin_Reduct"/>
    <property type="match status" value="1"/>
</dbReference>
<dbReference type="GO" id="GO:0010181">
    <property type="term" value="F:FMN binding"/>
    <property type="evidence" value="ECO:0007669"/>
    <property type="project" value="InterPro"/>
</dbReference>
<dbReference type="SUPFAM" id="SSF52218">
    <property type="entry name" value="Flavoproteins"/>
    <property type="match status" value="1"/>
</dbReference>
<dbReference type="GO" id="GO:0009055">
    <property type="term" value="F:electron transfer activity"/>
    <property type="evidence" value="ECO:0007669"/>
    <property type="project" value="InterPro"/>
</dbReference>
<evidence type="ECO:0000313" key="4">
    <source>
        <dbReference type="EMBL" id="JAC76333.1"/>
    </source>
</evidence>
<evidence type="ECO:0000256" key="2">
    <source>
        <dbReference type="ARBA" id="ARBA00022982"/>
    </source>
</evidence>
<dbReference type="InterPro" id="IPR036866">
    <property type="entry name" value="RibonucZ/Hydroxyglut_hydro"/>
</dbReference>
<dbReference type="Pfam" id="PF00258">
    <property type="entry name" value="Flavodoxin_1"/>
    <property type="match status" value="1"/>
</dbReference>
<dbReference type="Pfam" id="PF19583">
    <property type="entry name" value="ODP"/>
    <property type="match status" value="1"/>
</dbReference>
<name>A0A061RWJ2_9CHLO</name>
<organism evidence="4">
    <name type="scientific">Tetraselmis sp. GSL018</name>
    <dbReference type="NCBI Taxonomy" id="582737"/>
    <lineage>
        <taxon>Eukaryota</taxon>
        <taxon>Viridiplantae</taxon>
        <taxon>Chlorophyta</taxon>
        <taxon>core chlorophytes</taxon>
        <taxon>Chlorodendrophyceae</taxon>
        <taxon>Chlorodendrales</taxon>
        <taxon>Chlorodendraceae</taxon>
        <taxon>Tetraselmis</taxon>
    </lineage>
</organism>
<dbReference type="PROSITE" id="PS00201">
    <property type="entry name" value="FLAVODOXIN"/>
    <property type="match status" value="1"/>
</dbReference>
<keyword evidence="1" id="KW-0813">Transport</keyword>
<evidence type="ECO:0000259" key="3">
    <source>
        <dbReference type="PROSITE" id="PS50902"/>
    </source>
</evidence>
<dbReference type="InterPro" id="IPR051285">
    <property type="entry name" value="NADH_oxidoreductase_modular"/>
</dbReference>
<dbReference type="PANTHER" id="PTHR32145">
    <property type="entry name" value="DIFLAVIN FLAVOPROTEIN A 2-RELATED"/>
    <property type="match status" value="1"/>
</dbReference>
<proteinExistence type="predicted"/>
<dbReference type="Gene3D" id="2.30.110.10">
    <property type="entry name" value="Electron Transport, Fmn-binding Protein, Chain A"/>
    <property type="match status" value="1"/>
</dbReference>
<dbReference type="PROSITE" id="PS50902">
    <property type="entry name" value="FLAVODOXIN_LIKE"/>
    <property type="match status" value="1"/>
</dbReference>
<keyword evidence="2" id="KW-0249">Electron transport</keyword>
<dbReference type="InterPro" id="IPR002563">
    <property type="entry name" value="Flavin_Rdtase-like_dom"/>
</dbReference>
<dbReference type="AlphaFoldDB" id="A0A061RWJ2"/>
<dbReference type="Gene3D" id="3.40.50.360">
    <property type="match status" value="1"/>
</dbReference>
<dbReference type="InterPro" id="IPR029039">
    <property type="entry name" value="Flavoprotein-like_sf"/>
</dbReference>
<dbReference type="InterPro" id="IPR008254">
    <property type="entry name" value="Flavodoxin/NO_synth"/>
</dbReference>
<dbReference type="EMBL" id="GBEZ01009242">
    <property type="protein sequence ID" value="JAC76333.1"/>
    <property type="molecule type" value="Transcribed_RNA"/>
</dbReference>
<feature type="domain" description="Flavodoxin-like" evidence="3">
    <location>
        <begin position="366"/>
        <end position="506"/>
    </location>
</feature>
<dbReference type="SUPFAM" id="SSF56281">
    <property type="entry name" value="Metallo-hydrolase/oxidoreductase"/>
    <property type="match status" value="1"/>
</dbReference>
<reference evidence="4" key="1">
    <citation type="submission" date="2014-05" db="EMBL/GenBank/DDBJ databases">
        <title>The transcriptome of the halophilic microalga Tetraselmis sp. GSL018 isolated from the Great Salt Lake, Utah.</title>
        <authorList>
            <person name="Jinkerson R.E."/>
            <person name="D'Adamo S."/>
            <person name="Posewitz M.C."/>
        </authorList>
    </citation>
    <scope>NUCLEOTIDE SEQUENCE</scope>
    <source>
        <strain evidence="4">GSL018</strain>
    </source>
</reference>
<dbReference type="SUPFAM" id="SSF50475">
    <property type="entry name" value="FMN-binding split barrel"/>
    <property type="match status" value="1"/>
</dbReference>
<dbReference type="Gene3D" id="3.60.15.10">
    <property type="entry name" value="Ribonuclease Z/Hydroxyacylglutathione hydrolase-like"/>
    <property type="match status" value="1"/>
</dbReference>
<dbReference type="Pfam" id="PF01613">
    <property type="entry name" value="Flavin_Reduct"/>
    <property type="match status" value="1"/>
</dbReference>
<gene>
    <name evidence="4" type="ORF">TSPGSL018_20476</name>
</gene>
<dbReference type="InterPro" id="IPR012349">
    <property type="entry name" value="Split_barrel_FMN-bd"/>
</dbReference>
<sequence>MLAVAVPTRTVFQAEHSRAISLCRNPRAVGCSTVLSKLCTQKLFVSGATALKSGQGKQVFQRSKYRRLVLAASGPENSAPKTEEPVLELSSRTQLLGEELTLLSITCKDRLAYEVEYNLQNGTTDNIYILQSGEAAVLLGLPDDRFCAQFLKGLAEITPAASVTHVVLPHFGPKRVAALKEIIAQRKDKGLRVLCGNAALGPLRDSLRESFAEGKDYVAESARNGATLNFGAGRKLLLTLTPTPRWPDHFAAYDPDTETLFTSKLFSSHVCSEEAVDTDSWDVLKESWKHYFDCTLAASAKQAKQALQKLQGYRVGPAAMSGSRGRAAQQIAPLHGPVVRYHAAELVREYSHWTEAQIRAAEEATVAVIYASAYGNTTSLAQAISKGLAKAGVGVESLNCELAGASEVVEVLERCSGFALGSPTLGGHMPTPVQEALGAILKDGTNAKEKPCGVFGSFGWSGEAIDMMHSALKDSGFTFAFDPIRCKFKPTMEMLQICEESGIDLAQMVLKQKKRKSREGAGAAAAFASSGTERAVGRIVGSLCVLTTTNEDASSAMLASWVSQASFSPPGITVAVAKDRAVEGLLSVGAGFVLSVLAEGRSKDAMKQMLKPFKPGEDRFAGYEVTKTERTGGIVIPEAAAYVECKVAGRMDTGDHWVVYATVDSGKVLDETAVTALHHRKTGTSY</sequence>
<accession>A0A061RWJ2</accession>